<keyword evidence="3" id="KW-1185">Reference proteome</keyword>
<accession>A0ABP5DNC1</accession>
<evidence type="ECO:0000313" key="3">
    <source>
        <dbReference type="Proteomes" id="UP001501585"/>
    </source>
</evidence>
<reference evidence="3" key="1">
    <citation type="journal article" date="2019" name="Int. J. Syst. Evol. Microbiol.">
        <title>The Global Catalogue of Microorganisms (GCM) 10K type strain sequencing project: providing services to taxonomists for standard genome sequencing and annotation.</title>
        <authorList>
            <consortium name="The Broad Institute Genomics Platform"/>
            <consortium name="The Broad Institute Genome Sequencing Center for Infectious Disease"/>
            <person name="Wu L."/>
            <person name="Ma J."/>
        </authorList>
    </citation>
    <scope>NUCLEOTIDE SEQUENCE [LARGE SCALE GENOMIC DNA]</scope>
    <source>
        <strain evidence="3">JCM 15313</strain>
    </source>
</reference>
<evidence type="ECO:0000313" key="2">
    <source>
        <dbReference type="EMBL" id="GAA1983448.1"/>
    </source>
</evidence>
<dbReference type="Proteomes" id="UP001501585">
    <property type="component" value="Unassembled WGS sequence"/>
</dbReference>
<proteinExistence type="predicted"/>
<organism evidence="2 3">
    <name type="scientific">Nocardiopsis rhodophaea</name>
    <dbReference type="NCBI Taxonomy" id="280238"/>
    <lineage>
        <taxon>Bacteria</taxon>
        <taxon>Bacillati</taxon>
        <taxon>Actinomycetota</taxon>
        <taxon>Actinomycetes</taxon>
        <taxon>Streptosporangiales</taxon>
        <taxon>Nocardiopsidaceae</taxon>
        <taxon>Nocardiopsis</taxon>
    </lineage>
</organism>
<dbReference type="RefSeq" id="WP_344099262.1">
    <property type="nucleotide sequence ID" value="NZ_BAAAPC010000002.1"/>
</dbReference>
<feature type="compositionally biased region" description="Basic and acidic residues" evidence="1">
    <location>
        <begin position="77"/>
        <end position="107"/>
    </location>
</feature>
<gene>
    <name evidence="2" type="ORF">GCM10009799_05930</name>
</gene>
<evidence type="ECO:0000256" key="1">
    <source>
        <dbReference type="SAM" id="MobiDB-lite"/>
    </source>
</evidence>
<name>A0ABP5DNC1_9ACTN</name>
<comment type="caution">
    <text evidence="2">The sequence shown here is derived from an EMBL/GenBank/DDBJ whole genome shotgun (WGS) entry which is preliminary data.</text>
</comment>
<sequence>MIRTHPDAVEADLARYYRIELADLWRGRLTLRRLAVLVRHLPTDSATYRALGGDGWTLGNYLQADLVHAMTGQPHPADPRVKQAEDEKRARLAEAQRRAEKRKRDLNPHGLEGGEDGPGE</sequence>
<feature type="region of interest" description="Disordered" evidence="1">
    <location>
        <begin position="71"/>
        <end position="120"/>
    </location>
</feature>
<protein>
    <recommendedName>
        <fullName evidence="4">Tail assembly chaperone</fullName>
    </recommendedName>
</protein>
<evidence type="ECO:0008006" key="4">
    <source>
        <dbReference type="Google" id="ProtNLM"/>
    </source>
</evidence>
<dbReference type="EMBL" id="BAAAPC010000002">
    <property type="protein sequence ID" value="GAA1983448.1"/>
    <property type="molecule type" value="Genomic_DNA"/>
</dbReference>